<keyword evidence="3" id="KW-1003">Cell membrane</keyword>
<comment type="similarity">
    <text evidence="2">Belongs to the acyltransferase 3 family.</text>
</comment>
<proteinExistence type="inferred from homology"/>
<dbReference type="RefSeq" id="WP_141320297.1">
    <property type="nucleotide sequence ID" value="NZ_BJLP01000025.1"/>
</dbReference>
<sequence>MAPDPDLAPDATSRADGGSETVAAVSDLPAPTVVSALPAPEPTAPPQAVRGPRARHEWMDTLRGGAILLMLLWHAVSIPRIEGVDVPAWLVAFNDALLPFRMPTLMFLSGLLLPRSLAKPTATYYRGKIALIAWPYLVWVWIFLAIDGTNGYPWWTPQLYIAKSYLWFLFYIGCFYAVAPLLRRLPAWVPPLTMLVACVVVTAYLPHRMLFYGVFFFTGAWVARSVPDVPALLRGRRVLVAVLAAAALGFAVASGIDRGVNYDPLFVPLSLAGVAVAVLGAASLSHRSTAALRYVGRSSIVYYASHFPVMLGVVAVCLAVDAPWWVTVPALVLAGLAVGTLLTALRDRVPVRWLFEAPFLARRPRVSPTGG</sequence>
<evidence type="ECO:0000256" key="2">
    <source>
        <dbReference type="ARBA" id="ARBA00007400"/>
    </source>
</evidence>
<dbReference type="PANTHER" id="PTHR40074:SF4">
    <property type="entry name" value="INNER MEMBRANE PROTEIN YCFT"/>
    <property type="match status" value="1"/>
</dbReference>
<evidence type="ECO:0000256" key="5">
    <source>
        <dbReference type="ARBA" id="ARBA00022989"/>
    </source>
</evidence>
<evidence type="ECO:0000256" key="6">
    <source>
        <dbReference type="ARBA" id="ARBA00023136"/>
    </source>
</evidence>
<evidence type="ECO:0000313" key="11">
    <source>
        <dbReference type="Proteomes" id="UP000315842"/>
    </source>
</evidence>
<dbReference type="Pfam" id="PF01757">
    <property type="entry name" value="Acyl_transf_3"/>
    <property type="match status" value="1"/>
</dbReference>
<feature type="region of interest" description="Disordered" evidence="7">
    <location>
        <begin position="1"/>
        <end position="20"/>
    </location>
</feature>
<evidence type="ECO:0000256" key="7">
    <source>
        <dbReference type="SAM" id="MobiDB-lite"/>
    </source>
</evidence>
<keyword evidence="4 8" id="KW-0812">Transmembrane</keyword>
<evidence type="ECO:0000256" key="8">
    <source>
        <dbReference type="SAM" id="Phobius"/>
    </source>
</evidence>
<comment type="caution">
    <text evidence="10">The sequence shown here is derived from an EMBL/GenBank/DDBJ whole genome shotgun (WGS) entry which is preliminary data.</text>
</comment>
<keyword evidence="11" id="KW-1185">Reference proteome</keyword>
<keyword evidence="6 8" id="KW-0472">Membrane</keyword>
<evidence type="ECO:0000256" key="1">
    <source>
        <dbReference type="ARBA" id="ARBA00004651"/>
    </source>
</evidence>
<organism evidence="10 11">
    <name type="scientific">Cellulomonas uda</name>
    <dbReference type="NCBI Taxonomy" id="1714"/>
    <lineage>
        <taxon>Bacteria</taxon>
        <taxon>Bacillati</taxon>
        <taxon>Actinomycetota</taxon>
        <taxon>Actinomycetes</taxon>
        <taxon>Micrococcales</taxon>
        <taxon>Cellulomonadaceae</taxon>
        <taxon>Cellulomonas</taxon>
    </lineage>
</organism>
<dbReference type="GO" id="GO:0009246">
    <property type="term" value="P:enterobacterial common antigen biosynthetic process"/>
    <property type="evidence" value="ECO:0007669"/>
    <property type="project" value="TreeGrafter"/>
</dbReference>
<protein>
    <recommendedName>
        <fullName evidence="9">Acyltransferase 3 domain-containing protein</fullName>
    </recommendedName>
</protein>
<gene>
    <name evidence="10" type="ORF">CUD01_16860</name>
</gene>
<accession>A0A4Y3KBC8</accession>
<feature type="transmembrane region" description="Helical" evidence="8">
    <location>
        <begin position="129"/>
        <end position="146"/>
    </location>
</feature>
<dbReference type="GO" id="GO:0016413">
    <property type="term" value="F:O-acetyltransferase activity"/>
    <property type="evidence" value="ECO:0007669"/>
    <property type="project" value="TreeGrafter"/>
</dbReference>
<evidence type="ECO:0000256" key="4">
    <source>
        <dbReference type="ARBA" id="ARBA00022692"/>
    </source>
</evidence>
<name>A0A4Y3KBC8_CELUD</name>
<dbReference type="EMBL" id="BJLP01000025">
    <property type="protein sequence ID" value="GEA81242.1"/>
    <property type="molecule type" value="Genomic_DNA"/>
</dbReference>
<feature type="transmembrane region" description="Helical" evidence="8">
    <location>
        <begin position="322"/>
        <end position="345"/>
    </location>
</feature>
<feature type="transmembrane region" description="Helical" evidence="8">
    <location>
        <begin position="210"/>
        <end position="226"/>
    </location>
</feature>
<feature type="transmembrane region" description="Helical" evidence="8">
    <location>
        <begin position="158"/>
        <end position="178"/>
    </location>
</feature>
<reference evidence="10 11" key="1">
    <citation type="submission" date="2019-06" db="EMBL/GenBank/DDBJ databases">
        <title>Whole genome shotgun sequence of Cellulomonas uda NBRC 3747.</title>
        <authorList>
            <person name="Hosoyama A."/>
            <person name="Uohara A."/>
            <person name="Ohji S."/>
            <person name="Ichikawa N."/>
        </authorList>
    </citation>
    <scope>NUCLEOTIDE SEQUENCE [LARGE SCALE GENOMIC DNA]</scope>
    <source>
        <strain evidence="10 11">NBRC 3747</strain>
    </source>
</reference>
<dbReference type="PANTHER" id="PTHR40074">
    <property type="entry name" value="O-ACETYLTRANSFERASE WECH"/>
    <property type="match status" value="1"/>
</dbReference>
<evidence type="ECO:0000259" key="9">
    <source>
        <dbReference type="Pfam" id="PF01757"/>
    </source>
</evidence>
<feature type="transmembrane region" description="Helical" evidence="8">
    <location>
        <begin position="262"/>
        <end position="282"/>
    </location>
</feature>
<dbReference type="GO" id="GO:0005886">
    <property type="term" value="C:plasma membrane"/>
    <property type="evidence" value="ECO:0007669"/>
    <property type="project" value="UniProtKB-SubCell"/>
</dbReference>
<evidence type="ECO:0000256" key="3">
    <source>
        <dbReference type="ARBA" id="ARBA00022475"/>
    </source>
</evidence>
<keyword evidence="5 8" id="KW-1133">Transmembrane helix</keyword>
<feature type="transmembrane region" description="Helical" evidence="8">
    <location>
        <begin position="185"/>
        <end position="204"/>
    </location>
</feature>
<feature type="domain" description="Acyltransferase 3" evidence="9">
    <location>
        <begin position="57"/>
        <end position="343"/>
    </location>
</feature>
<dbReference type="Proteomes" id="UP000315842">
    <property type="component" value="Unassembled WGS sequence"/>
</dbReference>
<feature type="transmembrane region" description="Helical" evidence="8">
    <location>
        <begin position="294"/>
        <end position="316"/>
    </location>
</feature>
<evidence type="ECO:0000313" key="10">
    <source>
        <dbReference type="EMBL" id="GEA81242.1"/>
    </source>
</evidence>
<comment type="subcellular location">
    <subcellularLocation>
        <location evidence="1">Cell membrane</location>
        <topology evidence="1">Multi-pass membrane protein</topology>
    </subcellularLocation>
</comment>
<dbReference type="AlphaFoldDB" id="A0A4Y3KBC8"/>
<dbReference type="InterPro" id="IPR002656">
    <property type="entry name" value="Acyl_transf_3_dom"/>
</dbReference>
<feature type="transmembrane region" description="Helical" evidence="8">
    <location>
        <begin position="238"/>
        <end position="256"/>
    </location>
</feature>